<dbReference type="InterPro" id="IPR009072">
    <property type="entry name" value="Histone-fold"/>
</dbReference>
<organism evidence="3 4">
    <name type="scientific">Anopheles atroparvus</name>
    <name type="common">European mosquito</name>
    <dbReference type="NCBI Taxonomy" id="41427"/>
    <lineage>
        <taxon>Eukaryota</taxon>
        <taxon>Metazoa</taxon>
        <taxon>Ecdysozoa</taxon>
        <taxon>Arthropoda</taxon>
        <taxon>Hexapoda</taxon>
        <taxon>Insecta</taxon>
        <taxon>Pterygota</taxon>
        <taxon>Neoptera</taxon>
        <taxon>Endopterygota</taxon>
        <taxon>Diptera</taxon>
        <taxon>Nematocera</taxon>
        <taxon>Culicoidea</taxon>
        <taxon>Culicidae</taxon>
        <taxon>Anophelinae</taxon>
        <taxon>Anopheles</taxon>
    </lineage>
</organism>
<keyword evidence="4" id="KW-1185">Reference proteome</keyword>
<comment type="similarity">
    <text evidence="1">Belongs to the histone H3 family.</text>
</comment>
<dbReference type="GO" id="GO:0000786">
    <property type="term" value="C:nucleosome"/>
    <property type="evidence" value="ECO:0007669"/>
    <property type="project" value="InterPro"/>
</dbReference>
<dbReference type="AlphaFoldDB" id="A0AAG5DAP5"/>
<dbReference type="EnsemblMetazoa" id="ENSAATROPT008753">
    <property type="protein sequence ID" value="ENSAATROPP007894"/>
    <property type="gene ID" value="ENSAATROPG007130"/>
</dbReference>
<dbReference type="PANTHER" id="PTHR11426">
    <property type="entry name" value="HISTONE H3"/>
    <property type="match status" value="1"/>
</dbReference>
<dbReference type="SUPFAM" id="SSF47113">
    <property type="entry name" value="Histone-fold"/>
    <property type="match status" value="1"/>
</dbReference>
<feature type="domain" description="Core Histone H2A/H2B/H3" evidence="2">
    <location>
        <begin position="40"/>
        <end position="119"/>
    </location>
</feature>
<dbReference type="GO" id="GO:0046982">
    <property type="term" value="F:protein heterodimerization activity"/>
    <property type="evidence" value="ECO:0007669"/>
    <property type="project" value="InterPro"/>
</dbReference>
<accession>A0AAG5DAP5</accession>
<proteinExistence type="inferred from homology"/>
<dbReference type="CDD" id="cd22911">
    <property type="entry name" value="HFD_H3"/>
    <property type="match status" value="1"/>
</dbReference>
<sequence>TLPDRTYVLLHSATHPPAGPLAAFAAKADTVAGPKLPPLQKEMWKLQNSTKLLIPKSSICRVIREVMLSYGQYRITLDALAALHESSEMYLVNLFEASHRCALHRQRVTLMPKDMQLALFLRGDG</sequence>
<evidence type="ECO:0000313" key="3">
    <source>
        <dbReference type="EnsemblMetazoa" id="ENSAATROPP007894"/>
    </source>
</evidence>
<dbReference type="InterPro" id="IPR007125">
    <property type="entry name" value="H2A/H2B/H3"/>
</dbReference>
<dbReference type="InterPro" id="IPR000164">
    <property type="entry name" value="Histone_H3/CENP-A"/>
</dbReference>
<dbReference type="GO" id="GO:0003677">
    <property type="term" value="F:DNA binding"/>
    <property type="evidence" value="ECO:0007669"/>
    <property type="project" value="InterPro"/>
</dbReference>
<evidence type="ECO:0000313" key="4">
    <source>
        <dbReference type="Proteomes" id="UP000075880"/>
    </source>
</evidence>
<dbReference type="Gene3D" id="1.10.20.10">
    <property type="entry name" value="Histone, subunit A"/>
    <property type="match status" value="1"/>
</dbReference>
<dbReference type="Proteomes" id="UP000075880">
    <property type="component" value="Unassembled WGS sequence"/>
</dbReference>
<protein>
    <recommendedName>
        <fullName evidence="2">Core Histone H2A/H2B/H3 domain-containing protein</fullName>
    </recommendedName>
</protein>
<dbReference type="SMART" id="SM00428">
    <property type="entry name" value="H3"/>
    <property type="match status" value="1"/>
</dbReference>
<dbReference type="PRINTS" id="PR00622">
    <property type="entry name" value="HISTONEH3"/>
</dbReference>
<name>A0AAG5DAP5_ANOAO</name>
<dbReference type="Pfam" id="PF00125">
    <property type="entry name" value="Histone"/>
    <property type="match status" value="1"/>
</dbReference>
<dbReference type="GO" id="GO:0030527">
    <property type="term" value="F:structural constituent of chromatin"/>
    <property type="evidence" value="ECO:0007669"/>
    <property type="project" value="InterPro"/>
</dbReference>
<reference evidence="3" key="1">
    <citation type="submission" date="2024-04" db="UniProtKB">
        <authorList>
            <consortium name="EnsemblMetazoa"/>
        </authorList>
    </citation>
    <scope>IDENTIFICATION</scope>
    <source>
        <strain evidence="3">EBRO</strain>
    </source>
</reference>
<evidence type="ECO:0000259" key="2">
    <source>
        <dbReference type="Pfam" id="PF00125"/>
    </source>
</evidence>
<evidence type="ECO:0000256" key="1">
    <source>
        <dbReference type="ARBA" id="ARBA00010343"/>
    </source>
</evidence>